<dbReference type="EMBL" id="WTYO01000001">
    <property type="protein sequence ID" value="MXO67321.1"/>
    <property type="molecule type" value="Genomic_DNA"/>
</dbReference>
<keyword evidence="1" id="KW-0472">Membrane</keyword>
<feature type="transmembrane region" description="Helical" evidence="1">
    <location>
        <begin position="6"/>
        <end position="27"/>
    </location>
</feature>
<organism evidence="2 3">
    <name type="scientific">Pelagerythrobacter marinus</name>
    <dbReference type="NCBI Taxonomy" id="538382"/>
    <lineage>
        <taxon>Bacteria</taxon>
        <taxon>Pseudomonadati</taxon>
        <taxon>Pseudomonadota</taxon>
        <taxon>Alphaproteobacteria</taxon>
        <taxon>Sphingomonadales</taxon>
        <taxon>Erythrobacteraceae</taxon>
        <taxon>Pelagerythrobacter</taxon>
    </lineage>
</organism>
<feature type="transmembrane region" description="Helical" evidence="1">
    <location>
        <begin position="203"/>
        <end position="220"/>
    </location>
</feature>
<protein>
    <recommendedName>
        <fullName evidence="4">Divalent heavy-metal cations transporter</fullName>
    </recommendedName>
</protein>
<feature type="transmembrane region" description="Helical" evidence="1">
    <location>
        <begin position="120"/>
        <end position="139"/>
    </location>
</feature>
<feature type="transmembrane region" description="Helical" evidence="1">
    <location>
        <begin position="39"/>
        <end position="59"/>
    </location>
</feature>
<feature type="transmembrane region" description="Helical" evidence="1">
    <location>
        <begin position="232"/>
        <end position="253"/>
    </location>
</feature>
<keyword evidence="1" id="KW-1133">Transmembrane helix</keyword>
<proteinExistence type="predicted"/>
<name>A0ABW9UR13_9SPHN</name>
<comment type="caution">
    <text evidence="2">The sequence shown here is derived from an EMBL/GenBank/DDBJ whole genome shotgun (WGS) entry which is preliminary data.</text>
</comment>
<keyword evidence="3" id="KW-1185">Reference proteome</keyword>
<evidence type="ECO:0000313" key="2">
    <source>
        <dbReference type="EMBL" id="MXO67321.1"/>
    </source>
</evidence>
<feature type="transmembrane region" description="Helical" evidence="1">
    <location>
        <begin position="79"/>
        <end position="99"/>
    </location>
</feature>
<accession>A0ABW9UR13</accession>
<reference evidence="2 3" key="1">
    <citation type="submission" date="2019-12" db="EMBL/GenBank/DDBJ databases">
        <title>Genomic-based taxomic classification of the family Erythrobacteraceae.</title>
        <authorList>
            <person name="Xu L."/>
        </authorList>
    </citation>
    <scope>NUCLEOTIDE SEQUENCE [LARGE SCALE GENOMIC DNA]</scope>
    <source>
        <strain evidence="2 3">H32</strain>
    </source>
</reference>
<gene>
    <name evidence="2" type="ORF">GRI72_00525</name>
</gene>
<feature type="transmembrane region" description="Helical" evidence="1">
    <location>
        <begin position="179"/>
        <end position="197"/>
    </location>
</feature>
<sequence length="254" mass="27609">MTSDPVLAAVSFAMALGFCAVHLFVGHLRFLDAVPRSRWLSFAGGVAVGYVFLHIMPEIGAHAATFERATGLAAPLAEAVVYTLALAGMILFYGMERAIVTSRDARREEEGRDRPEKAMFRLHIAASGLLIFVIAYLLNHREDDSLAGLALYFVAMMLHFVTADYGVRRHHVELYDRRGRWALALATLAGWATGVVLTLAPLAIGGLFAFVGGAIVLVVLKEELPEERQSYFLPFFGGAALYAALALGELHMAT</sequence>
<evidence type="ECO:0008006" key="4">
    <source>
        <dbReference type="Google" id="ProtNLM"/>
    </source>
</evidence>
<feature type="transmembrane region" description="Helical" evidence="1">
    <location>
        <begin position="145"/>
        <end position="167"/>
    </location>
</feature>
<evidence type="ECO:0000313" key="3">
    <source>
        <dbReference type="Proteomes" id="UP000444401"/>
    </source>
</evidence>
<dbReference type="RefSeq" id="WP_160731996.1">
    <property type="nucleotide sequence ID" value="NZ_WTYO01000001.1"/>
</dbReference>
<evidence type="ECO:0000256" key="1">
    <source>
        <dbReference type="SAM" id="Phobius"/>
    </source>
</evidence>
<dbReference type="Proteomes" id="UP000444401">
    <property type="component" value="Unassembled WGS sequence"/>
</dbReference>
<keyword evidence="1" id="KW-0812">Transmembrane</keyword>